<sequence length="913" mass="102508">MSVKPTHTQISEHPGKMGVTSAASGAELEADIQRKLKLWGVVAAFRDGRMPDNRQIDSALEYAISHSPVELNKLSPEGRVLVDDFRDIIETARMIVAEKNADELFQEAVWASYAGDASRAKQSGVVPVSKADAQADGKQAAAHLRVLISLFVTNSEARKLLNDFGIIGRDIFATGAAKVADKARPNQEQLDSVDQEAPSNQWIGADGKRLGPNDTPEVQVKGPSGAQVTYNPKDDPRDARVVDTEGNERSSGQVYDKAQEAHSQYQNKKEDLKSSAVDTARGHGQEGQQKEELKGEAKAHAKDIASSRDPNASYSTQKDQMLGRANEKTPNDVDVQNGNVNRNTDADRAQAEDTARAKGNQLLNKIPDEHRERAANAIQDTKQFFQEQLPEERRDQFIYRLKKVVVECQNHKDYQEAMSWLLDTLENYQGHAKHIASKGADSAQAVASDPSIGDSTLKFRTLLERFANGRSLNGVTDALDQIYTDAQNDSHLRGYFSRLNDYAHRVLLEPGFILDEDSDREANQLREDGKAFFTDRYKGHQERLFDELQVFFTAFNDDPLNRRFGDDLKRLFKDLLFNSEGDFQFKPKLWNDVRNILLPTFIRQVGYIPIPRAEYSDDKIDLVIENLVLSGPNLAPNELFFQMENSLRFSPYPQINKQYNDQHHHRFRVSMNQIQADIRDVAFAFRRKSGWPKISDHGLADVVIAGKGIGVDVECETVENRRDSVFKVNHVNVTIDTLKFSIRDSKHDLLYKFIKATATGVIKKAVTVAVQTAIRGALEHADDQLVEVRNRMDDAKRSEDTNRTETLKQLYSRKKETAKDNARKADEHTGTFKIVTDRESQLNPDLTHSSEKSSAQRLFKTTDLANSGKEWHSTAFDLFDKQHPAVTGQHHPSAVKGAGNQNTHAVDQARRQA</sequence>
<protein>
    <submittedName>
        <fullName evidence="4">Uncharacterized protein</fullName>
    </submittedName>
</protein>
<feature type="region of interest" description="Disordered" evidence="1">
    <location>
        <begin position="811"/>
        <end position="857"/>
    </location>
</feature>
<feature type="compositionally biased region" description="Polar residues" evidence="1">
    <location>
        <begin position="308"/>
        <end position="319"/>
    </location>
</feature>
<evidence type="ECO:0000259" key="2">
    <source>
        <dbReference type="Pfam" id="PF14613"/>
    </source>
</evidence>
<dbReference type="AlphaFoldDB" id="A0A1B9H3Q3"/>
<dbReference type="STRING" id="1296120.A0A1B9H3Q3"/>
<feature type="compositionally biased region" description="Polar residues" evidence="1">
    <location>
        <begin position="841"/>
        <end position="856"/>
    </location>
</feature>
<organism evidence="4 5">
    <name type="scientific">Kwoniella heveanensis BCC8398</name>
    <dbReference type="NCBI Taxonomy" id="1296120"/>
    <lineage>
        <taxon>Eukaryota</taxon>
        <taxon>Fungi</taxon>
        <taxon>Dikarya</taxon>
        <taxon>Basidiomycota</taxon>
        <taxon>Agaricomycotina</taxon>
        <taxon>Tremellomycetes</taxon>
        <taxon>Tremellales</taxon>
        <taxon>Cryptococcaceae</taxon>
        <taxon>Kwoniella</taxon>
    </lineage>
</organism>
<dbReference type="OrthoDB" id="19394at2759"/>
<feature type="region of interest" description="Disordered" evidence="1">
    <location>
        <begin position="885"/>
        <end position="913"/>
    </location>
</feature>
<reference evidence="4 5" key="1">
    <citation type="submission" date="2013-07" db="EMBL/GenBank/DDBJ databases">
        <title>The Genome Sequence of Cryptococcus heveanensis BCC8398.</title>
        <authorList>
            <consortium name="The Broad Institute Genome Sequencing Platform"/>
            <person name="Cuomo C."/>
            <person name="Litvintseva A."/>
            <person name="Chen Y."/>
            <person name="Heitman J."/>
            <person name="Sun S."/>
            <person name="Springer D."/>
            <person name="Dromer F."/>
            <person name="Young S.K."/>
            <person name="Zeng Q."/>
            <person name="Gargeya S."/>
            <person name="Fitzgerald M."/>
            <person name="Abouelleil A."/>
            <person name="Alvarado L."/>
            <person name="Berlin A.M."/>
            <person name="Chapman S.B."/>
            <person name="Dewar J."/>
            <person name="Goldberg J."/>
            <person name="Griggs A."/>
            <person name="Gujja S."/>
            <person name="Hansen M."/>
            <person name="Howarth C."/>
            <person name="Imamovic A."/>
            <person name="Larimer J."/>
            <person name="McCowan C."/>
            <person name="Murphy C."/>
            <person name="Pearson M."/>
            <person name="Priest M."/>
            <person name="Roberts A."/>
            <person name="Saif S."/>
            <person name="Shea T."/>
            <person name="Sykes S."/>
            <person name="Wortman J."/>
            <person name="Nusbaum C."/>
            <person name="Birren B."/>
        </authorList>
    </citation>
    <scope>NUCLEOTIDE SEQUENCE [LARGE SCALE GENOMIC DNA]</scope>
    <source>
        <strain evidence="4 5">BCC8398</strain>
    </source>
</reference>
<dbReference type="Pfam" id="PF14613">
    <property type="entry name" value="HAM1_C"/>
    <property type="match status" value="1"/>
</dbReference>
<accession>A0A1B9H3Q3</accession>
<reference evidence="5" key="2">
    <citation type="submission" date="2013-12" db="EMBL/GenBank/DDBJ databases">
        <title>Evolution of pathogenesis and genome organization in the Tremellales.</title>
        <authorList>
            <person name="Cuomo C."/>
            <person name="Litvintseva A."/>
            <person name="Heitman J."/>
            <person name="Chen Y."/>
            <person name="Sun S."/>
            <person name="Springer D."/>
            <person name="Dromer F."/>
            <person name="Young S."/>
            <person name="Zeng Q."/>
            <person name="Chapman S."/>
            <person name="Gujja S."/>
            <person name="Saif S."/>
            <person name="Birren B."/>
        </authorList>
    </citation>
    <scope>NUCLEOTIDE SEQUENCE [LARGE SCALE GENOMIC DNA]</scope>
    <source>
        <strain evidence="5">BCC8398</strain>
    </source>
</reference>
<feature type="compositionally biased region" description="Basic and acidic residues" evidence="1">
    <location>
        <begin position="813"/>
        <end position="840"/>
    </location>
</feature>
<dbReference type="Proteomes" id="UP000092666">
    <property type="component" value="Unassembled WGS sequence"/>
</dbReference>
<feature type="compositionally biased region" description="Basic and acidic residues" evidence="1">
    <location>
        <begin position="344"/>
        <end position="356"/>
    </location>
</feature>
<gene>
    <name evidence="4" type="ORF">I316_00119</name>
</gene>
<feature type="region of interest" description="Disordered" evidence="1">
    <location>
        <begin position="183"/>
        <end position="356"/>
    </location>
</feature>
<proteinExistence type="predicted"/>
<dbReference type="PANTHER" id="PTHR31138:SF1">
    <property type="entry name" value="PDZ DOMAIN-CONTAINING PROTEIN"/>
    <property type="match status" value="1"/>
</dbReference>
<feature type="compositionally biased region" description="Polar residues" evidence="1">
    <location>
        <begin position="334"/>
        <end position="343"/>
    </location>
</feature>
<feature type="domain" description="HAM1-like N-terminal" evidence="3">
    <location>
        <begin position="290"/>
        <end position="721"/>
    </location>
</feature>
<dbReference type="EMBL" id="KI669492">
    <property type="protein sequence ID" value="OCF37895.1"/>
    <property type="molecule type" value="Genomic_DNA"/>
</dbReference>
<evidence type="ECO:0000313" key="5">
    <source>
        <dbReference type="Proteomes" id="UP000092666"/>
    </source>
</evidence>
<name>A0A1B9H3Q3_9TREE</name>
<feature type="compositionally biased region" description="Basic and acidic residues" evidence="1">
    <location>
        <begin position="232"/>
        <end position="248"/>
    </location>
</feature>
<evidence type="ECO:0000259" key="3">
    <source>
        <dbReference type="Pfam" id="PF19343"/>
    </source>
</evidence>
<dbReference type="InterPro" id="IPR027842">
    <property type="entry name" value="HAM1-like_C"/>
</dbReference>
<feature type="domain" description="HAM1-like C-terminal" evidence="2">
    <location>
        <begin position="733"/>
        <end position="883"/>
    </location>
</feature>
<evidence type="ECO:0000256" key="1">
    <source>
        <dbReference type="SAM" id="MobiDB-lite"/>
    </source>
</evidence>
<dbReference type="Gene3D" id="3.15.10.10">
    <property type="entry name" value="Bactericidal permeability-increasing protein, domain 1"/>
    <property type="match status" value="1"/>
</dbReference>
<feature type="compositionally biased region" description="Polar residues" evidence="1">
    <location>
        <begin position="186"/>
        <end position="202"/>
    </location>
</feature>
<dbReference type="PANTHER" id="PTHR31138">
    <property type="entry name" value="CHROMOSOME 19, WHOLE GENOME SHOTGUN SEQUENCE"/>
    <property type="match status" value="1"/>
</dbReference>
<dbReference type="InterPro" id="IPR045967">
    <property type="entry name" value="HAM1-like_N"/>
</dbReference>
<evidence type="ECO:0000313" key="4">
    <source>
        <dbReference type="EMBL" id="OCF37895.1"/>
    </source>
</evidence>
<dbReference type="Pfam" id="PF19343">
    <property type="entry name" value="HAM1_N"/>
    <property type="match status" value="1"/>
</dbReference>
<keyword evidence="5" id="KW-1185">Reference proteome</keyword>
<feature type="compositionally biased region" description="Basic and acidic residues" evidence="1">
    <location>
        <begin position="280"/>
        <end position="306"/>
    </location>
</feature>